<gene>
    <name evidence="3" type="ORF">FF098_009820</name>
    <name evidence="2" type="ORF">GCM10011355_19770</name>
</gene>
<keyword evidence="1" id="KW-0812">Transmembrane</keyword>
<sequence length="138" mass="14345">MTRIEVIFGGILVLAVIAAGSLVLFQNGFQFVTIGAGQSGSAYARTPAATAGEAAVFTGVRETDLCTCYETGFAKGSESVGGDNGGIESVAYRGGFSSCRAELGAEGGNAWTEGWVNGADNRLSQRSCRLYMKRVSLQ</sequence>
<organism evidence="2 4">
    <name type="scientific">Aquisalinus luteolus</name>
    <dbReference type="NCBI Taxonomy" id="1566827"/>
    <lineage>
        <taxon>Bacteria</taxon>
        <taxon>Pseudomonadati</taxon>
        <taxon>Pseudomonadota</taxon>
        <taxon>Alphaproteobacteria</taxon>
        <taxon>Parvularculales</taxon>
        <taxon>Parvularculaceae</taxon>
        <taxon>Aquisalinus</taxon>
    </lineage>
</organism>
<evidence type="ECO:0000256" key="1">
    <source>
        <dbReference type="SAM" id="Phobius"/>
    </source>
</evidence>
<dbReference type="RefSeq" id="WP_155140003.1">
    <property type="nucleotide sequence ID" value="NZ_BMGZ01000002.1"/>
</dbReference>
<name>A0A8J3A3P3_9PROT</name>
<dbReference type="EMBL" id="BMGZ01000002">
    <property type="protein sequence ID" value="GGH97765.1"/>
    <property type="molecule type" value="Genomic_DNA"/>
</dbReference>
<keyword evidence="1" id="KW-1133">Transmembrane helix</keyword>
<reference evidence="2" key="3">
    <citation type="submission" date="2020-09" db="EMBL/GenBank/DDBJ databases">
        <authorList>
            <person name="Sun Q."/>
            <person name="Zhou Y."/>
        </authorList>
    </citation>
    <scope>NUCLEOTIDE SEQUENCE</scope>
    <source>
        <strain evidence="2">CGMCC 1.14984</strain>
    </source>
</reference>
<evidence type="ECO:0000313" key="5">
    <source>
        <dbReference type="Proteomes" id="UP000818603"/>
    </source>
</evidence>
<keyword evidence="5" id="KW-1185">Reference proteome</keyword>
<dbReference type="EMBL" id="VCJR02000002">
    <property type="protein sequence ID" value="NHK28200.1"/>
    <property type="molecule type" value="Genomic_DNA"/>
</dbReference>
<dbReference type="AlphaFoldDB" id="A0A8J3A3P3"/>
<evidence type="ECO:0000313" key="3">
    <source>
        <dbReference type="EMBL" id="NHK28200.1"/>
    </source>
</evidence>
<evidence type="ECO:0000313" key="2">
    <source>
        <dbReference type="EMBL" id="GGH97765.1"/>
    </source>
</evidence>
<dbReference type="Proteomes" id="UP000621856">
    <property type="component" value="Unassembled WGS sequence"/>
</dbReference>
<accession>A0A8J3A3P3</accession>
<dbReference type="Proteomes" id="UP000818603">
    <property type="component" value="Unassembled WGS sequence"/>
</dbReference>
<feature type="transmembrane region" description="Helical" evidence="1">
    <location>
        <begin position="6"/>
        <end position="25"/>
    </location>
</feature>
<proteinExistence type="predicted"/>
<keyword evidence="1" id="KW-0472">Membrane</keyword>
<comment type="caution">
    <text evidence="2">The sequence shown here is derived from an EMBL/GenBank/DDBJ whole genome shotgun (WGS) entry which is preliminary data.</text>
</comment>
<reference evidence="3 5" key="2">
    <citation type="submission" date="2020-02" db="EMBL/GenBank/DDBJ databases">
        <title>Genome sequence of Parvularcula flava strain NH6-79.</title>
        <authorList>
            <person name="Abdul Karim M.H."/>
            <person name="Lam M.Q."/>
            <person name="Chen S.J."/>
            <person name="Yahya A."/>
            <person name="Shahir S."/>
            <person name="Shamsir M.S."/>
            <person name="Chong C.S."/>
        </authorList>
    </citation>
    <scope>NUCLEOTIDE SEQUENCE [LARGE SCALE GENOMIC DNA]</scope>
    <source>
        <strain evidence="3 5">NH6-79</strain>
    </source>
</reference>
<evidence type="ECO:0000313" key="4">
    <source>
        <dbReference type="Proteomes" id="UP000621856"/>
    </source>
</evidence>
<reference evidence="2" key="1">
    <citation type="journal article" date="2014" name="Int. J. Syst. Evol. Microbiol.">
        <title>Complete genome sequence of Corynebacterium casei LMG S-19264T (=DSM 44701T), isolated from a smear-ripened cheese.</title>
        <authorList>
            <consortium name="US DOE Joint Genome Institute (JGI-PGF)"/>
            <person name="Walter F."/>
            <person name="Albersmeier A."/>
            <person name="Kalinowski J."/>
            <person name="Ruckert C."/>
        </authorList>
    </citation>
    <scope>NUCLEOTIDE SEQUENCE</scope>
    <source>
        <strain evidence="2">CGMCC 1.14984</strain>
    </source>
</reference>
<protein>
    <submittedName>
        <fullName evidence="2">Uncharacterized protein</fullName>
    </submittedName>
</protein>